<dbReference type="EMBL" id="SFCC01000007">
    <property type="protein sequence ID" value="RZQ63206.1"/>
    <property type="molecule type" value="Genomic_DNA"/>
</dbReference>
<dbReference type="Proteomes" id="UP000292003">
    <property type="component" value="Unassembled WGS sequence"/>
</dbReference>
<feature type="transmembrane region" description="Helical" evidence="1">
    <location>
        <begin position="237"/>
        <end position="257"/>
    </location>
</feature>
<feature type="transmembrane region" description="Helical" evidence="1">
    <location>
        <begin position="12"/>
        <end position="33"/>
    </location>
</feature>
<feature type="transmembrane region" description="Helical" evidence="1">
    <location>
        <begin position="83"/>
        <end position="104"/>
    </location>
</feature>
<proteinExistence type="predicted"/>
<name>A0A4Q7J8G9_9PSEU</name>
<feature type="transmembrane region" description="Helical" evidence="1">
    <location>
        <begin position="116"/>
        <end position="134"/>
    </location>
</feature>
<accession>A0A4Q7J8G9</accession>
<keyword evidence="1" id="KW-0472">Membrane</keyword>
<protein>
    <submittedName>
        <fullName evidence="2">Uncharacterized protein</fullName>
    </submittedName>
</protein>
<gene>
    <name evidence="2" type="ORF">EWH70_16155</name>
</gene>
<feature type="transmembrane region" description="Helical" evidence="1">
    <location>
        <begin position="201"/>
        <end position="225"/>
    </location>
</feature>
<organism evidence="2 3">
    <name type="scientific">Amycolatopsis suaedae</name>
    <dbReference type="NCBI Taxonomy" id="2510978"/>
    <lineage>
        <taxon>Bacteria</taxon>
        <taxon>Bacillati</taxon>
        <taxon>Actinomycetota</taxon>
        <taxon>Actinomycetes</taxon>
        <taxon>Pseudonocardiales</taxon>
        <taxon>Pseudonocardiaceae</taxon>
        <taxon>Amycolatopsis</taxon>
    </lineage>
</organism>
<keyword evidence="3" id="KW-1185">Reference proteome</keyword>
<evidence type="ECO:0000313" key="3">
    <source>
        <dbReference type="Proteomes" id="UP000292003"/>
    </source>
</evidence>
<reference evidence="2 3" key="1">
    <citation type="submission" date="2019-02" db="EMBL/GenBank/DDBJ databases">
        <title>Draft genome sequence of Amycolatopsis sp. 8-3EHSu isolated from roots of Suaeda maritima.</title>
        <authorList>
            <person name="Duangmal K."/>
            <person name="Chantavorakit T."/>
        </authorList>
    </citation>
    <scope>NUCLEOTIDE SEQUENCE [LARGE SCALE GENOMIC DNA]</scope>
    <source>
        <strain evidence="2 3">8-3EHSu</strain>
    </source>
</reference>
<comment type="caution">
    <text evidence="2">The sequence shown here is derived from an EMBL/GenBank/DDBJ whole genome shotgun (WGS) entry which is preliminary data.</text>
</comment>
<feature type="transmembrane region" description="Helical" evidence="1">
    <location>
        <begin position="175"/>
        <end position="195"/>
    </location>
</feature>
<evidence type="ECO:0000313" key="2">
    <source>
        <dbReference type="EMBL" id="RZQ63206.1"/>
    </source>
</evidence>
<keyword evidence="1" id="KW-0812">Transmembrane</keyword>
<sequence>MREPVSGTRHDYWFPLALLGFLLLGTLLAVPAADHGWFAYVPQNRGEPMLNPGALYSVAVFTEFDQLPDFARYGPGDPLSWNVPGWAATGLALVLVASLAWYAVGRRRAGEAVRPGRLVAVLAACVPAIVLVALGGSVSGSLTGAVLVNGVLPLTGLALVTAAATYFSAGTARRVAGWCCLVAVVLVVGLTLSVLSTSESVVLLPAGALAVLAWFERSVLLALIAPAFATAAVALDGRFAVVAAAAVLLAGALAALVTRGPAASGLPAGGQ</sequence>
<dbReference type="AlphaFoldDB" id="A0A4Q7J8G9"/>
<feature type="transmembrane region" description="Helical" evidence="1">
    <location>
        <begin position="146"/>
        <end position="168"/>
    </location>
</feature>
<keyword evidence="1" id="KW-1133">Transmembrane helix</keyword>
<dbReference type="RefSeq" id="WP_130476210.1">
    <property type="nucleotide sequence ID" value="NZ_SFCC01000007.1"/>
</dbReference>
<evidence type="ECO:0000256" key="1">
    <source>
        <dbReference type="SAM" id="Phobius"/>
    </source>
</evidence>